<keyword evidence="1" id="KW-0812">Transmembrane</keyword>
<comment type="caution">
    <text evidence="2">The sequence shown here is derived from an EMBL/GenBank/DDBJ whole genome shotgun (WGS) entry which is preliminary data.</text>
</comment>
<protein>
    <submittedName>
        <fullName evidence="2">Uncharacterized protein</fullName>
    </submittedName>
</protein>
<dbReference type="EMBL" id="MLJW01000073">
    <property type="protein sequence ID" value="OIR02631.1"/>
    <property type="molecule type" value="Genomic_DNA"/>
</dbReference>
<evidence type="ECO:0000256" key="1">
    <source>
        <dbReference type="SAM" id="Phobius"/>
    </source>
</evidence>
<keyword evidence="1" id="KW-1133">Transmembrane helix</keyword>
<proteinExistence type="predicted"/>
<organism evidence="2">
    <name type="scientific">mine drainage metagenome</name>
    <dbReference type="NCBI Taxonomy" id="410659"/>
    <lineage>
        <taxon>unclassified sequences</taxon>
        <taxon>metagenomes</taxon>
        <taxon>ecological metagenomes</taxon>
    </lineage>
</organism>
<evidence type="ECO:0000313" key="2">
    <source>
        <dbReference type="EMBL" id="OIR02631.1"/>
    </source>
</evidence>
<dbReference type="AlphaFoldDB" id="A0A1J5S2Z9"/>
<keyword evidence="1" id="KW-0472">Membrane</keyword>
<sequence length="184" mass="19578">MKLLEKLAGIVTGNPMTLVWVFLAGLAVGAIPAGMLAWTVQGWRLEAVKAEFSGFVATTKAQGEAAKKVAAIQHAADVQRMEEANRENSNALATLAGTIKRLRDANDRAQRSVVPAAPPASSRPDLACFDRAELKRALGSFLAGVAEETRGLLDEGSTCTVNLNTVKRWAQDPESHLKMATGLP</sequence>
<name>A0A1J5S2Z9_9ZZZZ</name>
<reference evidence="2" key="1">
    <citation type="submission" date="2016-10" db="EMBL/GenBank/DDBJ databases">
        <title>Sequence of Gallionella enrichment culture.</title>
        <authorList>
            <person name="Poehlein A."/>
            <person name="Muehling M."/>
            <person name="Daniel R."/>
        </authorList>
    </citation>
    <scope>NUCLEOTIDE SEQUENCE</scope>
</reference>
<gene>
    <name evidence="2" type="ORF">GALL_153450</name>
</gene>
<feature type="transmembrane region" description="Helical" evidence="1">
    <location>
        <begin position="20"/>
        <end position="40"/>
    </location>
</feature>
<accession>A0A1J5S2Z9</accession>